<gene>
    <name evidence="3" type="ORF">ACFY8C_34020</name>
</gene>
<evidence type="ECO:0000313" key="3">
    <source>
        <dbReference type="EMBL" id="MFF5923298.1"/>
    </source>
</evidence>
<evidence type="ECO:0000313" key="4">
    <source>
        <dbReference type="Proteomes" id="UP001602370"/>
    </source>
</evidence>
<proteinExistence type="predicted"/>
<name>A0ABW6Y0M2_9ACTN</name>
<evidence type="ECO:0000259" key="2">
    <source>
        <dbReference type="PROSITE" id="PS51782"/>
    </source>
</evidence>
<accession>A0ABW6Y0M2</accession>
<dbReference type="SMART" id="SM00257">
    <property type="entry name" value="LysM"/>
    <property type="match status" value="1"/>
</dbReference>
<dbReference type="CDD" id="cd00118">
    <property type="entry name" value="LysM"/>
    <property type="match status" value="1"/>
</dbReference>
<feature type="domain" description="LysM" evidence="2">
    <location>
        <begin position="218"/>
        <end position="274"/>
    </location>
</feature>
<dbReference type="CDD" id="cd22893">
    <property type="entry name" value="PlcA-like"/>
    <property type="match status" value="1"/>
</dbReference>
<comment type="caution">
    <text evidence="3">The sequence shown here is derived from an EMBL/GenBank/DDBJ whole genome shotgun (WGS) entry which is preliminary data.</text>
</comment>
<dbReference type="PROSITE" id="PS51782">
    <property type="entry name" value="LYSM"/>
    <property type="match status" value="1"/>
</dbReference>
<feature type="region of interest" description="Disordered" evidence="1">
    <location>
        <begin position="368"/>
        <end position="401"/>
    </location>
</feature>
<organism evidence="3 4">
    <name type="scientific">Streptomyces flavochromogenes</name>
    <dbReference type="NCBI Taxonomy" id="68199"/>
    <lineage>
        <taxon>Bacteria</taxon>
        <taxon>Bacillati</taxon>
        <taxon>Actinomycetota</taxon>
        <taxon>Actinomycetes</taxon>
        <taxon>Kitasatosporales</taxon>
        <taxon>Streptomycetaceae</taxon>
        <taxon>Streptomyces</taxon>
    </lineage>
</organism>
<dbReference type="Proteomes" id="UP001602370">
    <property type="component" value="Unassembled WGS sequence"/>
</dbReference>
<feature type="compositionally biased region" description="Low complexity" evidence="1">
    <location>
        <begin position="369"/>
        <end position="380"/>
    </location>
</feature>
<dbReference type="Gene3D" id="3.10.350.10">
    <property type="entry name" value="LysM domain"/>
    <property type="match status" value="1"/>
</dbReference>
<dbReference type="Pfam" id="PF13699">
    <property type="entry name" value="eCIS_core"/>
    <property type="match status" value="1"/>
</dbReference>
<reference evidence="3 4" key="1">
    <citation type="submission" date="2024-10" db="EMBL/GenBank/DDBJ databases">
        <title>The Natural Products Discovery Center: Release of the First 8490 Sequenced Strains for Exploring Actinobacteria Biosynthetic Diversity.</title>
        <authorList>
            <person name="Kalkreuter E."/>
            <person name="Kautsar S.A."/>
            <person name="Yang D."/>
            <person name="Bader C.D."/>
            <person name="Teijaro C.N."/>
            <person name="Fluegel L."/>
            <person name="Davis C.M."/>
            <person name="Simpson J.R."/>
            <person name="Lauterbach L."/>
            <person name="Steele A.D."/>
            <person name="Gui C."/>
            <person name="Meng S."/>
            <person name="Li G."/>
            <person name="Viehrig K."/>
            <person name="Ye F."/>
            <person name="Su P."/>
            <person name="Kiefer A.F."/>
            <person name="Nichols A."/>
            <person name="Cepeda A.J."/>
            <person name="Yan W."/>
            <person name="Fan B."/>
            <person name="Jiang Y."/>
            <person name="Adhikari A."/>
            <person name="Zheng C.-J."/>
            <person name="Schuster L."/>
            <person name="Cowan T.M."/>
            <person name="Smanski M.J."/>
            <person name="Chevrette M.G."/>
            <person name="De Carvalho L.P.S."/>
            <person name="Shen B."/>
        </authorList>
    </citation>
    <scope>NUCLEOTIDE SEQUENCE [LARGE SCALE GENOMIC DNA]</scope>
    <source>
        <strain evidence="3 4">NPDC012605</strain>
    </source>
</reference>
<dbReference type="EMBL" id="JBIBDZ010000013">
    <property type="protein sequence ID" value="MFF5923298.1"/>
    <property type="molecule type" value="Genomic_DNA"/>
</dbReference>
<dbReference type="Pfam" id="PF01476">
    <property type="entry name" value="LysM"/>
    <property type="match status" value="1"/>
</dbReference>
<feature type="compositionally biased region" description="Basic and acidic residues" evidence="1">
    <location>
        <begin position="381"/>
        <end position="401"/>
    </location>
</feature>
<dbReference type="InterPro" id="IPR049756">
    <property type="entry name" value="PlcA-like_dom"/>
</dbReference>
<protein>
    <submittedName>
        <fullName evidence="3">DUF4157 domain-containing protein</fullName>
    </submittedName>
</protein>
<sequence>MPCSYRGDLPSEAFEPRGVTAMAERALLHAASSTSERTPPTDRSPHRNHGGPSHASRGVSGPGRPIGPDVRGDMEAHLGHDLSHVRIHTDESAAMSARAIGAPAFTVGRDIAFAAGQYAPGTDQGRILLGHELTHVIQQAVPGDAQGDGLVGAAGAAGRDAEAEAAAMSEALRDGSATGPPRVRTGSAPVLQRYEAGEHAKFGEAREELKGLVSRRALAHKVRRGETPASIAARYGITEAELRSTNAAQIRTWKSAKRGGKTVQGFNAGETIVIPPAVNEAIKDALSRGELTIVVGGVQLDYGEGIAMGDFFADPAEMLTAPDATLRELSRLIKKDKAGPAGTVKTAEWDAVTGGRYSSLALRNESHFSPSNPASSAGSPGDHKSSWERHHAEAVTESQKGNKEKALAINAFADHFLTDAFAAGHLINKRDVMEAFKRNITVKADKKFTAESVAFFDAVAAKSFVGAVKTAFSAYETVEMKGYVFRPDIDSVSRFSSLLQGIHEKEPDLLSNAVVKGVHDRLNTLQGGVPVENNVGDSWNLSGDTSLNPDSMRVARKAVAQSQLNVLSAFKAQGVVIADFYRSVWDLVPHVTTRGETIVKENVTSGTDPKSAALIDATVSLIRENYLLIITELEKRNVLKKA</sequence>
<dbReference type="InterPro" id="IPR036779">
    <property type="entry name" value="LysM_dom_sf"/>
</dbReference>
<evidence type="ECO:0000256" key="1">
    <source>
        <dbReference type="SAM" id="MobiDB-lite"/>
    </source>
</evidence>
<dbReference type="InterPro" id="IPR018392">
    <property type="entry name" value="LysM"/>
</dbReference>
<dbReference type="RefSeq" id="WP_078944943.1">
    <property type="nucleotide sequence ID" value="NZ_JBIBDZ010000013.1"/>
</dbReference>
<keyword evidence="4" id="KW-1185">Reference proteome</keyword>
<feature type="region of interest" description="Disordered" evidence="1">
    <location>
        <begin position="30"/>
        <end position="74"/>
    </location>
</feature>
<dbReference type="InterPro" id="IPR025295">
    <property type="entry name" value="eCIS_core_dom"/>
</dbReference>